<feature type="domain" description="Disease resistance R13L4/SHOC-2-like LRR" evidence="3">
    <location>
        <begin position="90"/>
        <end position="157"/>
    </location>
</feature>
<sequence>MWIGEGSIQPHQGESGNRHNDQLEEVAMEYYKKLITRNLIEPTDMTRYVCTMHDVVRSFAEFMAREDSLVIQDNMQVACGRGIDTRVHGGDCERFVGSLCELRHLRYLHVEETNISRLPEDIHRMKFLQHIVIPSSRKLENLPSSITRLVHLRTLNMIGSNAKQAASSRGVAFPNLATVHLEGLCEWEQWDWGDVTVGSMAMPVLEGLLVKNCKLSSLPRGLPNSNRHALRTLCLYGLTNLTCVENFPSVVQLDVFDCPELKRINRLSRLHKIRILGCPNVEVLEGVPSLDSLELEDTTMKAIPGYLRNVYPRYLDLTCNKKLYESICDDSSGELDKTKHIGKQVICYIKDSNED</sequence>
<dbReference type="PANTHER" id="PTHR36766">
    <property type="entry name" value="PLANT BROAD-SPECTRUM MILDEW RESISTANCE PROTEIN RPW8"/>
    <property type="match status" value="1"/>
</dbReference>
<feature type="domain" description="Disease resistance protein winged helix" evidence="2">
    <location>
        <begin position="1"/>
        <end position="60"/>
    </location>
</feature>
<dbReference type="OrthoDB" id="671427at2759"/>
<organism evidence="4 5">
    <name type="scientific">Digitaria exilis</name>
    <dbReference type="NCBI Taxonomy" id="1010633"/>
    <lineage>
        <taxon>Eukaryota</taxon>
        <taxon>Viridiplantae</taxon>
        <taxon>Streptophyta</taxon>
        <taxon>Embryophyta</taxon>
        <taxon>Tracheophyta</taxon>
        <taxon>Spermatophyta</taxon>
        <taxon>Magnoliopsida</taxon>
        <taxon>Liliopsida</taxon>
        <taxon>Poales</taxon>
        <taxon>Poaceae</taxon>
        <taxon>PACMAD clade</taxon>
        <taxon>Panicoideae</taxon>
        <taxon>Panicodae</taxon>
        <taxon>Paniceae</taxon>
        <taxon>Anthephorinae</taxon>
        <taxon>Digitaria</taxon>
    </lineage>
</organism>
<dbReference type="Pfam" id="PF23559">
    <property type="entry name" value="WHD_DRP"/>
    <property type="match status" value="1"/>
</dbReference>
<evidence type="ECO:0000313" key="5">
    <source>
        <dbReference type="Proteomes" id="UP000636709"/>
    </source>
</evidence>
<evidence type="ECO:0000259" key="3">
    <source>
        <dbReference type="Pfam" id="PF23598"/>
    </source>
</evidence>
<protein>
    <submittedName>
        <fullName evidence="4">Uncharacterized protein</fullName>
    </submittedName>
</protein>
<dbReference type="SUPFAM" id="SSF52058">
    <property type="entry name" value="L domain-like"/>
    <property type="match status" value="1"/>
</dbReference>
<evidence type="ECO:0000259" key="2">
    <source>
        <dbReference type="Pfam" id="PF23559"/>
    </source>
</evidence>
<gene>
    <name evidence="4" type="ORF">HU200_065205</name>
</gene>
<dbReference type="AlphaFoldDB" id="A0A835DV66"/>
<dbReference type="Gene3D" id="3.80.10.10">
    <property type="entry name" value="Ribonuclease Inhibitor"/>
    <property type="match status" value="1"/>
</dbReference>
<evidence type="ECO:0000256" key="1">
    <source>
        <dbReference type="ARBA" id="ARBA00022737"/>
    </source>
</evidence>
<dbReference type="InterPro" id="IPR058922">
    <property type="entry name" value="WHD_DRP"/>
</dbReference>
<dbReference type="InterPro" id="IPR055414">
    <property type="entry name" value="LRR_R13L4/SHOC2-like"/>
</dbReference>
<dbReference type="Proteomes" id="UP000636709">
    <property type="component" value="Unassembled WGS sequence"/>
</dbReference>
<keyword evidence="1" id="KW-0677">Repeat</keyword>
<evidence type="ECO:0000313" key="4">
    <source>
        <dbReference type="EMBL" id="KAF8647790.1"/>
    </source>
</evidence>
<keyword evidence="5" id="KW-1185">Reference proteome</keyword>
<accession>A0A835DV66</accession>
<proteinExistence type="predicted"/>
<dbReference type="Pfam" id="PF23598">
    <property type="entry name" value="LRR_14"/>
    <property type="match status" value="1"/>
</dbReference>
<dbReference type="PANTHER" id="PTHR36766:SF70">
    <property type="entry name" value="DISEASE RESISTANCE PROTEIN RGA4"/>
    <property type="match status" value="1"/>
</dbReference>
<reference evidence="4" key="1">
    <citation type="submission" date="2020-07" db="EMBL/GenBank/DDBJ databases">
        <title>Genome sequence and genetic diversity analysis of an under-domesticated orphan crop, white fonio (Digitaria exilis).</title>
        <authorList>
            <person name="Bennetzen J.L."/>
            <person name="Chen S."/>
            <person name="Ma X."/>
            <person name="Wang X."/>
            <person name="Yssel A.E.J."/>
            <person name="Chaluvadi S.R."/>
            <person name="Johnson M."/>
            <person name="Gangashetty P."/>
            <person name="Hamidou F."/>
            <person name="Sanogo M.D."/>
            <person name="Zwaenepoel A."/>
            <person name="Wallace J."/>
            <person name="Van De Peer Y."/>
            <person name="Van Deynze A."/>
        </authorList>
    </citation>
    <scope>NUCLEOTIDE SEQUENCE</scope>
    <source>
        <tissue evidence="4">Leaves</tissue>
    </source>
</reference>
<name>A0A835DV66_9POAL</name>
<dbReference type="EMBL" id="JACEFO010002836">
    <property type="protein sequence ID" value="KAF8647790.1"/>
    <property type="molecule type" value="Genomic_DNA"/>
</dbReference>
<comment type="caution">
    <text evidence="4">The sequence shown here is derived from an EMBL/GenBank/DDBJ whole genome shotgun (WGS) entry which is preliminary data.</text>
</comment>
<dbReference type="InterPro" id="IPR032675">
    <property type="entry name" value="LRR_dom_sf"/>
</dbReference>